<keyword evidence="3" id="KW-1185">Reference proteome</keyword>
<feature type="transmembrane region" description="Helical" evidence="1">
    <location>
        <begin position="218"/>
        <end position="239"/>
    </location>
</feature>
<gene>
    <name evidence="2" type="ORF">GCM10011396_28620</name>
</gene>
<dbReference type="NCBIfam" id="NF041043">
    <property type="entry name" value="BPSS1780_fam"/>
    <property type="match status" value="1"/>
</dbReference>
<name>A0A916UNL4_9BURK</name>
<reference evidence="2" key="2">
    <citation type="submission" date="2020-09" db="EMBL/GenBank/DDBJ databases">
        <authorList>
            <person name="Sun Q."/>
            <person name="Zhou Y."/>
        </authorList>
    </citation>
    <scope>NUCLEOTIDE SEQUENCE</scope>
    <source>
        <strain evidence="2">CGMCC 1.10998</strain>
    </source>
</reference>
<evidence type="ECO:0000256" key="1">
    <source>
        <dbReference type="SAM" id="Phobius"/>
    </source>
</evidence>
<protein>
    <submittedName>
        <fullName evidence="2">Uncharacterized protein</fullName>
    </submittedName>
</protein>
<evidence type="ECO:0000313" key="3">
    <source>
        <dbReference type="Proteomes" id="UP000637423"/>
    </source>
</evidence>
<keyword evidence="1" id="KW-0812">Transmembrane</keyword>
<dbReference type="InterPro" id="IPR047798">
    <property type="entry name" value="BPSS1780-like"/>
</dbReference>
<accession>A0A916UNL4</accession>
<feature type="transmembrane region" description="Helical" evidence="1">
    <location>
        <begin position="148"/>
        <end position="167"/>
    </location>
</feature>
<dbReference type="Proteomes" id="UP000637423">
    <property type="component" value="Unassembled WGS sequence"/>
</dbReference>
<feature type="transmembrane region" description="Helical" evidence="1">
    <location>
        <begin position="89"/>
        <end position="110"/>
    </location>
</feature>
<keyword evidence="1" id="KW-0472">Membrane</keyword>
<comment type="caution">
    <text evidence="2">The sequence shown here is derived from an EMBL/GenBank/DDBJ whole genome shotgun (WGS) entry which is preliminary data.</text>
</comment>
<organism evidence="2 3">
    <name type="scientific">Undibacterium terreum</name>
    <dbReference type="NCBI Taxonomy" id="1224302"/>
    <lineage>
        <taxon>Bacteria</taxon>
        <taxon>Pseudomonadati</taxon>
        <taxon>Pseudomonadota</taxon>
        <taxon>Betaproteobacteria</taxon>
        <taxon>Burkholderiales</taxon>
        <taxon>Oxalobacteraceae</taxon>
        <taxon>Undibacterium</taxon>
    </lineage>
</organism>
<dbReference type="AlphaFoldDB" id="A0A916UNL4"/>
<feature type="transmembrane region" description="Helical" evidence="1">
    <location>
        <begin position="188"/>
        <end position="212"/>
    </location>
</feature>
<keyword evidence="1" id="KW-1133">Transmembrane helix</keyword>
<feature type="transmembrane region" description="Helical" evidence="1">
    <location>
        <begin position="50"/>
        <end position="68"/>
    </location>
</feature>
<dbReference type="RefSeq" id="WP_188566682.1">
    <property type="nucleotide sequence ID" value="NZ_BMED01000002.1"/>
</dbReference>
<reference evidence="2" key="1">
    <citation type="journal article" date="2014" name="Int. J. Syst. Evol. Microbiol.">
        <title>Complete genome sequence of Corynebacterium casei LMG S-19264T (=DSM 44701T), isolated from a smear-ripened cheese.</title>
        <authorList>
            <consortium name="US DOE Joint Genome Institute (JGI-PGF)"/>
            <person name="Walter F."/>
            <person name="Albersmeier A."/>
            <person name="Kalinowski J."/>
            <person name="Ruckert C."/>
        </authorList>
    </citation>
    <scope>NUCLEOTIDE SEQUENCE</scope>
    <source>
        <strain evidence="2">CGMCC 1.10998</strain>
    </source>
</reference>
<sequence length="254" mass="28024">MEKLNAITGWLWIKEGGRLFRRQPAELLTLFFAYMFLSLGITLIPIVGELLPLVLIPVFSMAFMEASRHIEQEKKVYPNLLLTGFRSPAFINLLLLGLLYVLSAGLAVLASSLVDGGEFLSFVIGQKPIDAQSIKDGVLMPGMLTTNLVYLLAIMGLWYAAPLVAWKRMSVGKAVFYSFFAVKSAGKAFTLYGLVWFLLLLVIAMISVVIALIVGQAIVVVLIVVPASVVLTVVIYTSFYPTYTKIFGYPDEQE</sequence>
<feature type="transmembrane region" description="Helical" evidence="1">
    <location>
        <begin position="27"/>
        <end position="44"/>
    </location>
</feature>
<proteinExistence type="predicted"/>
<evidence type="ECO:0000313" key="2">
    <source>
        <dbReference type="EMBL" id="GGC79604.1"/>
    </source>
</evidence>
<dbReference type="EMBL" id="BMED01000002">
    <property type="protein sequence ID" value="GGC79604.1"/>
    <property type="molecule type" value="Genomic_DNA"/>
</dbReference>